<dbReference type="RefSeq" id="XP_045563575.1">
    <property type="nucleotide sequence ID" value="XM_045707619.1"/>
</dbReference>
<accession>A0ABM3DXM6</accession>
<proteinExistence type="predicted"/>
<sequence>MIQKIRQEEEERRAAELELQRLEEAMSKEEDRKRLAAMEDHEKREYLQKQKEEEEERKKVVEERKIREEEAAQWAKEEARLQAELFARQRAMLEQQLQFRRGLLTEAGALGQTQDISRAWVYSYFQLIQLLGLTEVPTAQEDSPEDMS</sequence>
<dbReference type="Proteomes" id="UP001652741">
    <property type="component" value="Chromosome ssa25"/>
</dbReference>
<name>A0ABM3DXM6_SALSA</name>
<dbReference type="InterPro" id="IPR031440">
    <property type="entry name" value="DUF4670"/>
</dbReference>
<evidence type="ECO:0000256" key="1">
    <source>
        <dbReference type="SAM" id="MobiDB-lite"/>
    </source>
</evidence>
<dbReference type="PANTHER" id="PTHR21937">
    <property type="entry name" value="CCDC66 DOMAIN-CONTAINING PROTEIN"/>
    <property type="match status" value="1"/>
</dbReference>
<dbReference type="PANTHER" id="PTHR21937:SF5">
    <property type="entry name" value="GENE 973-RELATED"/>
    <property type="match status" value="1"/>
</dbReference>
<organism evidence="2 3">
    <name type="scientific">Salmo salar</name>
    <name type="common">Atlantic salmon</name>
    <dbReference type="NCBI Taxonomy" id="8030"/>
    <lineage>
        <taxon>Eukaryota</taxon>
        <taxon>Metazoa</taxon>
        <taxon>Chordata</taxon>
        <taxon>Craniata</taxon>
        <taxon>Vertebrata</taxon>
        <taxon>Euteleostomi</taxon>
        <taxon>Actinopterygii</taxon>
        <taxon>Neopterygii</taxon>
        <taxon>Teleostei</taxon>
        <taxon>Protacanthopterygii</taxon>
        <taxon>Salmoniformes</taxon>
        <taxon>Salmonidae</taxon>
        <taxon>Salmoninae</taxon>
        <taxon>Salmo</taxon>
    </lineage>
</organism>
<evidence type="ECO:0000313" key="2">
    <source>
        <dbReference type="Proteomes" id="UP001652741"/>
    </source>
</evidence>
<evidence type="ECO:0000313" key="3">
    <source>
        <dbReference type="RefSeq" id="XP_045563575.1"/>
    </source>
</evidence>
<feature type="region of interest" description="Disordered" evidence="1">
    <location>
        <begin position="23"/>
        <end position="58"/>
    </location>
</feature>
<protein>
    <submittedName>
        <fullName evidence="3">Uncharacterized protein KIAA2012 homolog</fullName>
    </submittedName>
</protein>
<gene>
    <name evidence="3" type="primary">LOC123730522</name>
</gene>
<keyword evidence="2" id="KW-1185">Reference proteome</keyword>
<dbReference type="GeneID" id="123730522"/>
<reference evidence="3" key="1">
    <citation type="submission" date="2025-08" db="UniProtKB">
        <authorList>
            <consortium name="RefSeq"/>
        </authorList>
    </citation>
    <scope>IDENTIFICATION</scope>
</reference>